<proteinExistence type="predicted"/>
<accession>A0A6P2PE31</accession>
<evidence type="ECO:0000313" key="1">
    <source>
        <dbReference type="EMBL" id="VWC05345.1"/>
    </source>
</evidence>
<name>A0A6P2PE31_9BURK</name>
<dbReference type="GO" id="GO:0016740">
    <property type="term" value="F:transferase activity"/>
    <property type="evidence" value="ECO:0007669"/>
    <property type="project" value="UniProtKB-KW"/>
</dbReference>
<sequence>MRAPFAVRAARASDAGHLTTLACLSKAHCRYPREWLDLSEADLKITPETIDESTGYVA</sequence>
<dbReference type="Proteomes" id="UP000494162">
    <property type="component" value="Unassembled WGS sequence"/>
</dbReference>
<organism evidence="1 2">
    <name type="scientific">Burkholderia pseudomultivorans</name>
    <dbReference type="NCBI Taxonomy" id="1207504"/>
    <lineage>
        <taxon>Bacteria</taxon>
        <taxon>Pseudomonadati</taxon>
        <taxon>Pseudomonadota</taxon>
        <taxon>Betaproteobacteria</taxon>
        <taxon>Burkholderiales</taxon>
        <taxon>Burkholderiaceae</taxon>
        <taxon>Burkholderia</taxon>
        <taxon>Burkholderia cepacia complex</taxon>
    </lineage>
</organism>
<reference evidence="1 2" key="1">
    <citation type="submission" date="2019-09" db="EMBL/GenBank/DDBJ databases">
        <authorList>
            <person name="Depoorter E."/>
        </authorList>
    </citation>
    <scope>NUCLEOTIDE SEQUENCE [LARGE SCALE GENOMIC DNA]</scope>
    <source>
        <strain evidence="1">LMG 26883</strain>
    </source>
</reference>
<keyword evidence="1" id="KW-0808">Transferase</keyword>
<gene>
    <name evidence="1" type="ORF">BPS26883_05107</name>
</gene>
<protein>
    <submittedName>
        <fullName evidence="1">N-acetyltransferase GCN5</fullName>
    </submittedName>
</protein>
<dbReference type="AlphaFoldDB" id="A0A6P2PE31"/>
<evidence type="ECO:0000313" key="2">
    <source>
        <dbReference type="Proteomes" id="UP000494162"/>
    </source>
</evidence>
<dbReference type="EMBL" id="CABVPP010000050">
    <property type="protein sequence ID" value="VWC05345.1"/>
    <property type="molecule type" value="Genomic_DNA"/>
</dbReference>